<evidence type="ECO:0000313" key="3">
    <source>
        <dbReference type="EMBL" id="PIO73711.1"/>
    </source>
</evidence>
<dbReference type="InterPro" id="IPR010255">
    <property type="entry name" value="Haem_peroxidase_sf"/>
</dbReference>
<dbReference type="PANTHER" id="PTHR11475">
    <property type="entry name" value="OXIDASE/PEROXIDASE"/>
    <property type="match status" value="1"/>
</dbReference>
<organism evidence="3 4">
    <name type="scientific">Teladorsagia circumcincta</name>
    <name type="common">Brown stomach worm</name>
    <name type="synonym">Ostertagia circumcincta</name>
    <dbReference type="NCBI Taxonomy" id="45464"/>
    <lineage>
        <taxon>Eukaryota</taxon>
        <taxon>Metazoa</taxon>
        <taxon>Ecdysozoa</taxon>
        <taxon>Nematoda</taxon>
        <taxon>Chromadorea</taxon>
        <taxon>Rhabditida</taxon>
        <taxon>Rhabditina</taxon>
        <taxon>Rhabditomorpha</taxon>
        <taxon>Strongyloidea</taxon>
        <taxon>Trichostrongylidae</taxon>
        <taxon>Teladorsagia</taxon>
    </lineage>
</organism>
<keyword evidence="2" id="KW-0472">Membrane</keyword>
<dbReference type="Gene3D" id="1.10.640.10">
    <property type="entry name" value="Haem peroxidase domain superfamily, animal type"/>
    <property type="match status" value="1"/>
</dbReference>
<dbReference type="Proteomes" id="UP000230423">
    <property type="component" value="Unassembled WGS sequence"/>
</dbReference>
<dbReference type="InterPro" id="IPR037120">
    <property type="entry name" value="Haem_peroxidase_sf_animal"/>
</dbReference>
<name>A0A2G9UU01_TELCI</name>
<dbReference type="GO" id="GO:0004601">
    <property type="term" value="F:peroxidase activity"/>
    <property type="evidence" value="ECO:0007669"/>
    <property type="project" value="UniProtKB-KW"/>
</dbReference>
<keyword evidence="1" id="KW-0560">Oxidoreductase</keyword>
<evidence type="ECO:0000313" key="4">
    <source>
        <dbReference type="Proteomes" id="UP000230423"/>
    </source>
</evidence>
<dbReference type="OrthoDB" id="6019201at2759"/>
<reference evidence="3 4" key="1">
    <citation type="submission" date="2015-09" db="EMBL/GenBank/DDBJ databases">
        <title>Draft genome of the parasitic nematode Teladorsagia circumcincta isolate WARC Sus (inbred).</title>
        <authorList>
            <person name="Mitreva M."/>
        </authorList>
    </citation>
    <scope>NUCLEOTIDE SEQUENCE [LARGE SCALE GENOMIC DNA]</scope>
    <source>
        <strain evidence="3 4">S</strain>
    </source>
</reference>
<dbReference type="PROSITE" id="PS50292">
    <property type="entry name" value="PEROXIDASE_3"/>
    <property type="match status" value="1"/>
</dbReference>
<evidence type="ECO:0000256" key="1">
    <source>
        <dbReference type="ARBA" id="ARBA00022559"/>
    </source>
</evidence>
<sequence length="413" mass="47958">MLEVDGEPGELFRAIFKEQFGRLRNSDRFWFENRLNGLFTSEEIERIHNITLKDIIRETIGISDQWLQGNVFVFGEDDPCPQPFQANITGLETCTPLMRFDHVTEVEGNEITFIFTLIGLGCIPLFCLCIGCVLIQRRRRMGWDSSFDNISVTAADRQSENDRFHFNVCLCIGCVLIQRRRRMGWDSSFDNISVTAADRQSENDRFHFNALEWLQESYVRQVIVELSPEALTLRKPRGAILRKTLFPKAIEVLRLPSDKRLTEFLASLTRIVEKLDGKLTSVSMKNELLLENAETKDRRQEHLDQFFREAYARAFHQPDLCDSEIQDDDPDDVLNQTITRHEFAQAMGMREADMFVQRMFAITARSGSDVITFAEFLEVLRKFSGGQKPAFVFGCWRSRQHQCSAWYRQALTY</sequence>
<dbReference type="InterPro" id="IPR019791">
    <property type="entry name" value="Haem_peroxidase_animal"/>
</dbReference>
<feature type="transmembrane region" description="Helical" evidence="2">
    <location>
        <begin position="111"/>
        <end position="135"/>
    </location>
</feature>
<evidence type="ECO:0008006" key="5">
    <source>
        <dbReference type="Google" id="ProtNLM"/>
    </source>
</evidence>
<evidence type="ECO:0000256" key="2">
    <source>
        <dbReference type="SAM" id="Phobius"/>
    </source>
</evidence>
<keyword evidence="2" id="KW-0812">Transmembrane</keyword>
<dbReference type="InterPro" id="IPR011992">
    <property type="entry name" value="EF-hand-dom_pair"/>
</dbReference>
<keyword evidence="4" id="KW-1185">Reference proteome</keyword>
<dbReference type="PANTHER" id="PTHR11475:SF144">
    <property type="entry name" value="NAD(P)H OXIDASE (H2O2-FORMING)"/>
    <property type="match status" value="1"/>
</dbReference>
<dbReference type="SUPFAM" id="SSF47473">
    <property type="entry name" value="EF-hand"/>
    <property type="match status" value="1"/>
</dbReference>
<accession>A0A2G9UU01</accession>
<dbReference type="EMBL" id="KZ345401">
    <property type="protein sequence ID" value="PIO73711.1"/>
    <property type="molecule type" value="Genomic_DNA"/>
</dbReference>
<proteinExistence type="predicted"/>
<dbReference type="Pfam" id="PF03098">
    <property type="entry name" value="An_peroxidase"/>
    <property type="match status" value="1"/>
</dbReference>
<gene>
    <name evidence="3" type="ORF">TELCIR_04306</name>
</gene>
<dbReference type="SUPFAM" id="SSF48113">
    <property type="entry name" value="Heme-dependent peroxidases"/>
    <property type="match status" value="1"/>
</dbReference>
<dbReference type="Gene3D" id="1.10.238.10">
    <property type="entry name" value="EF-hand"/>
    <property type="match status" value="1"/>
</dbReference>
<dbReference type="GO" id="GO:0006979">
    <property type="term" value="P:response to oxidative stress"/>
    <property type="evidence" value="ECO:0007669"/>
    <property type="project" value="InterPro"/>
</dbReference>
<keyword evidence="2" id="KW-1133">Transmembrane helix</keyword>
<keyword evidence="1" id="KW-0575">Peroxidase</keyword>
<dbReference type="AlphaFoldDB" id="A0A2G9UU01"/>
<protein>
    <recommendedName>
        <fullName evidence="5">EF-hand domain-containing protein</fullName>
    </recommendedName>
</protein>
<dbReference type="GO" id="GO:0020037">
    <property type="term" value="F:heme binding"/>
    <property type="evidence" value="ECO:0007669"/>
    <property type="project" value="InterPro"/>
</dbReference>